<evidence type="ECO:0008006" key="3">
    <source>
        <dbReference type="Google" id="ProtNLM"/>
    </source>
</evidence>
<evidence type="ECO:0000313" key="2">
    <source>
        <dbReference type="Proteomes" id="UP000184342"/>
    </source>
</evidence>
<proteinExistence type="predicted"/>
<dbReference type="InterPro" id="IPR015017">
    <property type="entry name" value="DUF1904"/>
</dbReference>
<reference evidence="1 2" key="1">
    <citation type="submission" date="2016-11" db="EMBL/GenBank/DDBJ databases">
        <authorList>
            <person name="Jaros S."/>
            <person name="Januszkiewicz K."/>
            <person name="Wedrychowicz H."/>
        </authorList>
    </citation>
    <scope>NUCLEOTIDE SEQUENCE [LARGE SCALE GENOMIC DNA]</scope>
    <source>
        <strain evidence="1 2">DSM 15970</strain>
    </source>
</reference>
<accession>A0A1M6JI14</accession>
<dbReference type="OrthoDB" id="5587545at2"/>
<dbReference type="STRING" id="1122934.SAMN02745691_02004"/>
<dbReference type="Pfam" id="PF08921">
    <property type="entry name" value="DUF1904"/>
    <property type="match status" value="1"/>
</dbReference>
<dbReference type="RefSeq" id="WP_073994270.1">
    <property type="nucleotide sequence ID" value="NZ_FQYT01000022.1"/>
</dbReference>
<organism evidence="1 2">
    <name type="scientific">Parasporobacterium paucivorans DSM 15970</name>
    <dbReference type="NCBI Taxonomy" id="1122934"/>
    <lineage>
        <taxon>Bacteria</taxon>
        <taxon>Bacillati</taxon>
        <taxon>Bacillota</taxon>
        <taxon>Clostridia</taxon>
        <taxon>Lachnospirales</taxon>
        <taxon>Lachnospiraceae</taxon>
        <taxon>Parasporobacterium</taxon>
    </lineage>
</organism>
<protein>
    <recommendedName>
        <fullName evidence="3">DUF1904 family protein</fullName>
    </recommendedName>
</protein>
<evidence type="ECO:0000313" key="1">
    <source>
        <dbReference type="EMBL" id="SHJ46349.1"/>
    </source>
</evidence>
<dbReference type="Gene3D" id="3.30.429.10">
    <property type="entry name" value="Macrophage Migration Inhibitory Factor"/>
    <property type="match status" value="1"/>
</dbReference>
<dbReference type="Proteomes" id="UP000184342">
    <property type="component" value="Unassembled WGS sequence"/>
</dbReference>
<dbReference type="AlphaFoldDB" id="A0A1M6JI14"/>
<keyword evidence="2" id="KW-1185">Reference proteome</keyword>
<dbReference type="SUPFAM" id="SSF55331">
    <property type="entry name" value="Tautomerase/MIF"/>
    <property type="match status" value="1"/>
</dbReference>
<sequence length="104" mass="12045">MPMINFKAIATDDVLKASKNMLDDLQSILQCPRDSLHLEVTQSVYVADGEPAKGMPLVEVLWFERPEDLQKKTADLLVKYVQDMGYQHVEIIFRNIEKDKFYKV</sequence>
<dbReference type="EMBL" id="FQYT01000022">
    <property type="protein sequence ID" value="SHJ46349.1"/>
    <property type="molecule type" value="Genomic_DNA"/>
</dbReference>
<gene>
    <name evidence="1" type="ORF">SAMN02745691_02004</name>
</gene>
<dbReference type="InterPro" id="IPR014347">
    <property type="entry name" value="Tautomerase/MIF_sf"/>
</dbReference>
<name>A0A1M6JI14_9FIRM</name>